<evidence type="ECO:0000256" key="1">
    <source>
        <dbReference type="SAM" id="Phobius"/>
    </source>
</evidence>
<accession>A0A3G3K2Q4</accession>
<keyword evidence="1" id="KW-0472">Membrane</keyword>
<evidence type="ECO:0000313" key="3">
    <source>
        <dbReference type="Proteomes" id="UP000269097"/>
    </source>
</evidence>
<feature type="transmembrane region" description="Helical" evidence="1">
    <location>
        <begin position="12"/>
        <end position="31"/>
    </location>
</feature>
<keyword evidence="1" id="KW-0812">Transmembrane</keyword>
<dbReference type="AlphaFoldDB" id="A0A3G3K2Q4"/>
<proteinExistence type="predicted"/>
<protein>
    <recommendedName>
        <fullName evidence="4">Holin</fullName>
    </recommendedName>
</protein>
<gene>
    <name evidence="2" type="ORF">EAV92_20970</name>
</gene>
<keyword evidence="3" id="KW-1185">Reference proteome</keyword>
<sequence>MLAPLTHWMEIALWVVLGSMAVDFLIGLFKLGTGGSLRFVPDFVVRYLKDILYYVLPLLVLASVSVMDSTGWIVLAGYYAGAVAVVLKYLWDIKAKL</sequence>
<evidence type="ECO:0000313" key="2">
    <source>
        <dbReference type="EMBL" id="AYQ74804.1"/>
    </source>
</evidence>
<keyword evidence="1" id="KW-1133">Transmembrane helix</keyword>
<organism evidence="2 3">
    <name type="scientific">Cohnella candidum</name>
    <dbReference type="NCBI Taxonomy" id="2674991"/>
    <lineage>
        <taxon>Bacteria</taxon>
        <taxon>Bacillati</taxon>
        <taxon>Bacillota</taxon>
        <taxon>Bacilli</taxon>
        <taxon>Bacillales</taxon>
        <taxon>Paenibacillaceae</taxon>
        <taxon>Cohnella</taxon>
    </lineage>
</organism>
<dbReference type="Proteomes" id="UP000269097">
    <property type="component" value="Chromosome"/>
</dbReference>
<feature type="transmembrane region" description="Helical" evidence="1">
    <location>
        <begin position="73"/>
        <end position="91"/>
    </location>
</feature>
<evidence type="ECO:0008006" key="4">
    <source>
        <dbReference type="Google" id="ProtNLM"/>
    </source>
</evidence>
<reference evidence="2 3" key="1">
    <citation type="submission" date="2018-10" db="EMBL/GenBank/DDBJ databases">
        <title>Genome Sequence of Cohnella sp.</title>
        <authorList>
            <person name="Srinivasan S."/>
            <person name="Kim M.K."/>
        </authorList>
    </citation>
    <scope>NUCLEOTIDE SEQUENCE [LARGE SCALE GENOMIC DNA]</scope>
    <source>
        <strain evidence="2 3">18JY8-7</strain>
    </source>
</reference>
<feature type="transmembrane region" description="Helical" evidence="1">
    <location>
        <begin position="51"/>
        <end position="67"/>
    </location>
</feature>
<dbReference type="EMBL" id="CP033433">
    <property type="protein sequence ID" value="AYQ74804.1"/>
    <property type="molecule type" value="Genomic_DNA"/>
</dbReference>
<dbReference type="RefSeq" id="WP_123042884.1">
    <property type="nucleotide sequence ID" value="NZ_CP033433.1"/>
</dbReference>
<name>A0A3G3K2Q4_9BACL</name>
<dbReference type="KEGG" id="coh:EAV92_20970"/>